<feature type="transmembrane region" description="Helical" evidence="1">
    <location>
        <begin position="205"/>
        <end position="222"/>
    </location>
</feature>
<dbReference type="InterPro" id="IPR018677">
    <property type="entry name" value="DUF2157"/>
</dbReference>
<accession>A0ABN3VJM0</accession>
<feature type="transmembrane region" description="Helical" evidence="1">
    <location>
        <begin position="228"/>
        <end position="247"/>
    </location>
</feature>
<feature type="transmembrane region" description="Helical" evidence="1">
    <location>
        <begin position="155"/>
        <end position="175"/>
    </location>
</feature>
<dbReference type="Pfam" id="PF09925">
    <property type="entry name" value="DUF2157"/>
    <property type="match status" value="1"/>
</dbReference>
<sequence>MRYRLTPEQHKRLEDLAERGVISREQAAEVRDALDSDRGAPAGGGLWEVLGYVGGALVLGGASLLVGMSWDDLPRPAKVGLLAAATLVLVVVGLVIGGERQGPRGRIVSVLFALASGTAALTVGSALDEYESLAATATGLLVAVLGYVVVRGIPVLLAAVAFSAGLVLAGAGEWFDSSTPSVSAGLIVLGALWTALALVLEHRRVAYGSGVVVAMIGAQYAVSAEQPWWGYGLTLLIAALCFGAYLVERSAVLLALGVVGVTLAVPEAVWDWTDGALSGPLLVLLTGVVFLVAGGVGLRLRRAKG</sequence>
<feature type="transmembrane region" description="Helical" evidence="1">
    <location>
        <begin position="181"/>
        <end position="200"/>
    </location>
</feature>
<dbReference type="Proteomes" id="UP001500979">
    <property type="component" value="Unassembled WGS sequence"/>
</dbReference>
<feature type="transmembrane region" description="Helical" evidence="1">
    <location>
        <begin position="49"/>
        <end position="70"/>
    </location>
</feature>
<dbReference type="RefSeq" id="WP_344683775.1">
    <property type="nucleotide sequence ID" value="NZ_BAAAUX010000020.1"/>
</dbReference>
<gene>
    <name evidence="3" type="ORF">GCM10010470_50660</name>
</gene>
<feature type="transmembrane region" description="Helical" evidence="1">
    <location>
        <begin position="108"/>
        <end position="127"/>
    </location>
</feature>
<dbReference type="EMBL" id="BAAAUX010000020">
    <property type="protein sequence ID" value="GAA2809295.1"/>
    <property type="molecule type" value="Genomic_DNA"/>
</dbReference>
<comment type="caution">
    <text evidence="3">The sequence shown here is derived from an EMBL/GenBank/DDBJ whole genome shotgun (WGS) entry which is preliminary data.</text>
</comment>
<keyword evidence="1" id="KW-0812">Transmembrane</keyword>
<feature type="transmembrane region" description="Helical" evidence="1">
    <location>
        <begin position="276"/>
        <end position="298"/>
    </location>
</feature>
<name>A0ABN3VJM0_9PSEU</name>
<evidence type="ECO:0000313" key="3">
    <source>
        <dbReference type="EMBL" id="GAA2809295.1"/>
    </source>
</evidence>
<reference evidence="3 4" key="1">
    <citation type="journal article" date="2019" name="Int. J. Syst. Evol. Microbiol.">
        <title>The Global Catalogue of Microorganisms (GCM) 10K type strain sequencing project: providing services to taxonomists for standard genome sequencing and annotation.</title>
        <authorList>
            <consortium name="The Broad Institute Genomics Platform"/>
            <consortium name="The Broad Institute Genome Sequencing Center for Infectious Disease"/>
            <person name="Wu L."/>
            <person name="Ma J."/>
        </authorList>
    </citation>
    <scope>NUCLEOTIDE SEQUENCE [LARGE SCALE GENOMIC DNA]</scope>
    <source>
        <strain evidence="3 4">JCM 9383</strain>
    </source>
</reference>
<feature type="domain" description="DUF2157" evidence="2">
    <location>
        <begin position="15"/>
        <end position="126"/>
    </location>
</feature>
<proteinExistence type="predicted"/>
<keyword evidence="1" id="KW-1133">Transmembrane helix</keyword>
<keyword evidence="4" id="KW-1185">Reference proteome</keyword>
<evidence type="ECO:0000256" key="1">
    <source>
        <dbReference type="SAM" id="Phobius"/>
    </source>
</evidence>
<evidence type="ECO:0000259" key="2">
    <source>
        <dbReference type="Pfam" id="PF09925"/>
    </source>
</evidence>
<organism evidence="3 4">
    <name type="scientific">Saccharopolyspora taberi</name>
    <dbReference type="NCBI Taxonomy" id="60895"/>
    <lineage>
        <taxon>Bacteria</taxon>
        <taxon>Bacillati</taxon>
        <taxon>Actinomycetota</taxon>
        <taxon>Actinomycetes</taxon>
        <taxon>Pseudonocardiales</taxon>
        <taxon>Pseudonocardiaceae</taxon>
        <taxon>Saccharopolyspora</taxon>
    </lineage>
</organism>
<feature type="transmembrane region" description="Helical" evidence="1">
    <location>
        <begin position="252"/>
        <end position="270"/>
    </location>
</feature>
<feature type="transmembrane region" description="Helical" evidence="1">
    <location>
        <begin position="76"/>
        <end position="96"/>
    </location>
</feature>
<keyword evidence="1" id="KW-0472">Membrane</keyword>
<feature type="transmembrane region" description="Helical" evidence="1">
    <location>
        <begin position="133"/>
        <end position="150"/>
    </location>
</feature>
<protein>
    <recommendedName>
        <fullName evidence="2">DUF2157 domain-containing protein</fullName>
    </recommendedName>
</protein>
<evidence type="ECO:0000313" key="4">
    <source>
        <dbReference type="Proteomes" id="UP001500979"/>
    </source>
</evidence>